<dbReference type="PANTHER" id="PTHR21600">
    <property type="entry name" value="MITOCHONDRIAL RNA PSEUDOURIDINE SYNTHASE"/>
    <property type="match status" value="1"/>
</dbReference>
<evidence type="ECO:0000259" key="2">
    <source>
        <dbReference type="Pfam" id="PF00849"/>
    </source>
</evidence>
<comment type="caution">
    <text evidence="3">The sequence shown here is derived from an EMBL/GenBank/DDBJ whole genome shotgun (WGS) entry which is preliminary data.</text>
</comment>
<gene>
    <name evidence="3" type="ORF">S01H1_81843</name>
</gene>
<dbReference type="GO" id="GO:0003723">
    <property type="term" value="F:RNA binding"/>
    <property type="evidence" value="ECO:0007669"/>
    <property type="project" value="InterPro"/>
</dbReference>
<dbReference type="SUPFAM" id="SSF55120">
    <property type="entry name" value="Pseudouridine synthase"/>
    <property type="match status" value="1"/>
</dbReference>
<dbReference type="EMBL" id="BARS01055434">
    <property type="protein sequence ID" value="GAG45631.1"/>
    <property type="molecule type" value="Genomic_DNA"/>
</dbReference>
<dbReference type="Pfam" id="PF00849">
    <property type="entry name" value="PseudoU_synth_2"/>
    <property type="match status" value="1"/>
</dbReference>
<reference evidence="3" key="1">
    <citation type="journal article" date="2014" name="Front. Microbiol.">
        <title>High frequency of phylogenetically diverse reductive dehalogenase-homologous genes in deep subseafloor sedimentary metagenomes.</title>
        <authorList>
            <person name="Kawai M."/>
            <person name="Futagami T."/>
            <person name="Toyoda A."/>
            <person name="Takaki Y."/>
            <person name="Nishi S."/>
            <person name="Hori S."/>
            <person name="Arai W."/>
            <person name="Tsubouchi T."/>
            <person name="Morono Y."/>
            <person name="Uchiyama I."/>
            <person name="Ito T."/>
            <person name="Fujiyama A."/>
            <person name="Inagaki F."/>
            <person name="Takami H."/>
        </authorList>
    </citation>
    <scope>NUCLEOTIDE SEQUENCE</scope>
    <source>
        <strain evidence="3">Expedition CK06-06</strain>
    </source>
</reference>
<feature type="non-terminal residue" evidence="3">
    <location>
        <position position="1"/>
    </location>
</feature>
<dbReference type="Gene3D" id="3.30.2350.10">
    <property type="entry name" value="Pseudouridine synthase"/>
    <property type="match status" value="1"/>
</dbReference>
<dbReference type="GO" id="GO:0009982">
    <property type="term" value="F:pseudouridine synthase activity"/>
    <property type="evidence" value="ECO:0007669"/>
    <property type="project" value="InterPro"/>
</dbReference>
<feature type="domain" description="Pseudouridine synthase RsuA/RluA-like" evidence="2">
    <location>
        <begin position="2"/>
        <end position="76"/>
    </location>
</feature>
<accession>X0ZB53</accession>
<sequence>DKEYWAVVLGRPAEASGTVEAPIQQHPRRKERMRIHAGGRPAVTAWELLESWAGYSLLRCRPLTGRRHQLRLHLTHAGLPLAVDPLYGSGQGIYLSRLKPGYRRSRTHREYPLIGRLSLHARSVSLAHPRTGEPLTVTAEPPKDFRATINQLRRLADAD</sequence>
<comment type="similarity">
    <text evidence="1">Belongs to the pseudouridine synthase RluA family.</text>
</comment>
<dbReference type="InterPro" id="IPR020103">
    <property type="entry name" value="PsdUridine_synth_cat_dom_sf"/>
</dbReference>
<proteinExistence type="inferred from homology"/>
<dbReference type="PANTHER" id="PTHR21600:SF44">
    <property type="entry name" value="RIBOSOMAL LARGE SUBUNIT PSEUDOURIDINE SYNTHASE D"/>
    <property type="match status" value="1"/>
</dbReference>
<name>X0ZB53_9ZZZZ</name>
<evidence type="ECO:0000313" key="3">
    <source>
        <dbReference type="EMBL" id="GAG45631.1"/>
    </source>
</evidence>
<dbReference type="GO" id="GO:0000455">
    <property type="term" value="P:enzyme-directed rRNA pseudouridine synthesis"/>
    <property type="evidence" value="ECO:0007669"/>
    <property type="project" value="TreeGrafter"/>
</dbReference>
<organism evidence="3">
    <name type="scientific">marine sediment metagenome</name>
    <dbReference type="NCBI Taxonomy" id="412755"/>
    <lineage>
        <taxon>unclassified sequences</taxon>
        <taxon>metagenomes</taxon>
        <taxon>ecological metagenomes</taxon>
    </lineage>
</organism>
<evidence type="ECO:0000256" key="1">
    <source>
        <dbReference type="ARBA" id="ARBA00010876"/>
    </source>
</evidence>
<dbReference type="InterPro" id="IPR050188">
    <property type="entry name" value="RluA_PseudoU_synthase"/>
</dbReference>
<dbReference type="InterPro" id="IPR006145">
    <property type="entry name" value="PsdUridine_synth_RsuA/RluA"/>
</dbReference>
<protein>
    <recommendedName>
        <fullName evidence="2">Pseudouridine synthase RsuA/RluA-like domain-containing protein</fullName>
    </recommendedName>
</protein>
<dbReference type="CDD" id="cd02869">
    <property type="entry name" value="PseudoU_synth_RluA_like"/>
    <property type="match status" value="1"/>
</dbReference>
<dbReference type="AlphaFoldDB" id="X0ZB53"/>